<feature type="compositionally biased region" description="Low complexity" evidence="3">
    <location>
        <begin position="819"/>
        <end position="828"/>
    </location>
</feature>
<dbReference type="InterPro" id="IPR044294">
    <property type="entry name" value="Lipase-like"/>
</dbReference>
<sequence>MLLLHQIGSVKIGEVVRYTVTYTPSNDRILPSPECLHLRIRNSSSTALRAAFVHGPYTLSVAAYPSHYDPNKKFAQPRRYGVPEFEPMLKAGGSWACRLLVPDNIRQSAGSNVTKGYFGGSSTPTNPTSPGVPPGMDLEAQPPNSVSWIIEVSSQVIFSTSAAVHYEILLARDEKSLHLGIPGVSVIGGSQVHLPQPGKISDFQPPPLPREELLQNNQSPQKGVFSSAIFIKVEDTAALWDTPKLASFDGANKLKDKVGASTQPGVETTGTGITQSEASETSQNAHATSPAGPPNTCHDESNRKKAPDRRQKVHLVVLTHGLHSNLGADMLFLKESIDAGVRQAKIDAKQRRAKESREKREREQEKGKSQDETASNEDGGSASGGKNGSGEDTLTPLNQAGTSGDEVVEDDEEVVVRGFSGNATRTERGIKYLGKRLARYVLSMTYPDQPYLPASLANVASGGGSGGTSAHKHSSIRKEPKQDDLRGHRITKISFIGHSLGGLVQMYAIAYIQKHSPQFFTLIEPVNFIALASPLLGLNHENPLYLKFALDFGLVGRTGQDLGLTWRAPTIARSGWSAIVSNLGENAHKKLLGETDDSKPLLRILPTGPAHIALKAFRNRTLYSNVVNDGIVPLRTSCLLFLDWQGIGRVEKARREAGLVETVVGFGWSELMGANVTSPRSASWPVSTSEDEDDGNDETKRKTKEGRQKDKGSSDLTVDPGGTASPFEDGALTPVAPNSHEVPQPSGNAILEDDRQSIRSVPTTSWAGMTSGSMTAANPFTGFFNFFRKDEPPKPSPPNHKQNKILKRSQTLSSKEGEATSSASSSTSRVTTGHELSREGDDGMAAPPRTTLFEAAGDLLNPKLPSVEYLIDPSKRPRTIFHDRVYHPSDIPPPPLKKRPSSASSRRRKPARIDSAETGASASSKSPLSSPVASPATHPRKGSQGSSNNDYDDTANTNPAKGSDEVIDSAGMRVEEKIARAYHRGLSWRKVLVKLEPDAHNNIIVRRKFANAFGWPVIQHLVEAHFSDSAVARKPDSAEAGTERAKDIGLNPDSHGRETKQQPETPKVDESLHHPVTSQTDSEQRETSKTSAPHGDGREKPKPQALSAPDLDRTPSERREATDKVSELPNTPPRKSNSIPLMRHGSGSSSSSNSGTSPGSRKAGDESTRPNYDRMDSMTWSERDWADSDDDSEVEIGATNGFLGQGLFRKGTSKNVTSGPGDSGDVEGNDSAKAHGAGWNWTEKIVGKGTTRTRAMTPRSQPFPSQSGSESFEIGSRAAPQPKVAQNDSDKSAPQTQ</sequence>
<feature type="compositionally biased region" description="Polar residues" evidence="3">
    <location>
        <begin position="943"/>
        <end position="960"/>
    </location>
</feature>
<feature type="region of interest" description="Disordered" evidence="3">
    <location>
        <begin position="884"/>
        <end position="968"/>
    </location>
</feature>
<feature type="region of interest" description="Disordered" evidence="3">
    <location>
        <begin position="256"/>
        <end position="309"/>
    </location>
</feature>
<feature type="compositionally biased region" description="Low complexity" evidence="3">
    <location>
        <begin position="920"/>
        <end position="936"/>
    </location>
</feature>
<feature type="compositionally biased region" description="Low complexity" evidence="3">
    <location>
        <begin position="1145"/>
        <end position="1160"/>
    </location>
</feature>
<keyword evidence="2" id="KW-0442">Lipid degradation</keyword>
<proteinExistence type="inferred from homology"/>
<dbReference type="GO" id="GO:0047372">
    <property type="term" value="F:monoacylglycerol lipase activity"/>
    <property type="evidence" value="ECO:0007669"/>
    <property type="project" value="TreeGrafter"/>
</dbReference>
<feature type="compositionally biased region" description="Polar residues" evidence="3">
    <location>
        <begin position="1250"/>
        <end position="1270"/>
    </location>
</feature>
<protein>
    <recommendedName>
        <fullName evidence="4">DUF676 domain-containing protein</fullName>
    </recommendedName>
</protein>
<feature type="compositionally biased region" description="Basic and acidic residues" evidence="3">
    <location>
        <begin position="697"/>
        <end position="713"/>
    </location>
</feature>
<dbReference type="Gene3D" id="3.40.50.1820">
    <property type="entry name" value="alpha/beta hydrolase"/>
    <property type="match status" value="1"/>
</dbReference>
<feature type="region of interest" description="Disordered" evidence="3">
    <location>
        <begin position="785"/>
        <end position="851"/>
    </location>
</feature>
<dbReference type="Proteomes" id="UP000515153">
    <property type="component" value="Unplaced"/>
</dbReference>
<feature type="compositionally biased region" description="Polar residues" evidence="3">
    <location>
        <begin position="1284"/>
        <end position="1297"/>
    </location>
</feature>
<feature type="domain" description="DUF676" evidence="4">
    <location>
        <begin position="311"/>
        <end position="355"/>
    </location>
</feature>
<feature type="compositionally biased region" description="Basic and acidic residues" evidence="3">
    <location>
        <begin position="345"/>
        <end position="371"/>
    </location>
</feature>
<reference evidence="6" key="1">
    <citation type="journal article" date="2019" name="Mol. Biol. Evol.">
        <title>Blast fungal genomes show frequent chromosomal changes, gene gains and losses, and effector gene turnover.</title>
        <authorList>
            <person name="Gomez Luciano L.B."/>
            <person name="Jason Tsai I."/>
            <person name="Chuma I."/>
            <person name="Tosa Y."/>
            <person name="Chen Y.H."/>
            <person name="Li J.Y."/>
            <person name="Li M.Y."/>
            <person name="Jade Lu M.Y."/>
            <person name="Nakayashiki H."/>
            <person name="Li W.H."/>
        </authorList>
    </citation>
    <scope>NUCLEOTIDE SEQUENCE</scope>
    <source>
        <strain evidence="6">NI907</strain>
    </source>
</reference>
<dbReference type="Pfam" id="PF05057">
    <property type="entry name" value="DUF676"/>
    <property type="match status" value="2"/>
</dbReference>
<reference evidence="6" key="3">
    <citation type="submission" date="2025-08" db="UniProtKB">
        <authorList>
            <consortium name="RefSeq"/>
        </authorList>
    </citation>
    <scope>IDENTIFICATION</scope>
    <source>
        <strain evidence="6">NI907</strain>
    </source>
</reference>
<dbReference type="RefSeq" id="XP_030984535.1">
    <property type="nucleotide sequence ID" value="XM_031123818.1"/>
</dbReference>
<name>A0A6P8BBL2_PYRGI</name>
<dbReference type="SUPFAM" id="SSF53474">
    <property type="entry name" value="alpha/beta-Hydrolases"/>
    <property type="match status" value="1"/>
</dbReference>
<feature type="domain" description="DUF676" evidence="4">
    <location>
        <begin position="486"/>
        <end position="636"/>
    </location>
</feature>
<evidence type="ECO:0000256" key="1">
    <source>
        <dbReference type="ARBA" id="ARBA00007920"/>
    </source>
</evidence>
<feature type="compositionally biased region" description="Basic residues" evidence="3">
    <location>
        <begin position="896"/>
        <end position="910"/>
    </location>
</feature>
<feature type="compositionally biased region" description="Basic and acidic residues" evidence="3">
    <location>
        <begin position="1110"/>
        <end position="1126"/>
    </location>
</feature>
<dbReference type="PANTHER" id="PTHR12482">
    <property type="entry name" value="LIPASE ROG1-RELATED-RELATED"/>
    <property type="match status" value="1"/>
</dbReference>
<keyword evidence="5" id="KW-1185">Reference proteome</keyword>
<feature type="compositionally biased region" description="Polar residues" evidence="3">
    <location>
        <begin position="676"/>
        <end position="688"/>
    </location>
</feature>
<feature type="compositionally biased region" description="Basic and acidic residues" evidence="3">
    <location>
        <begin position="297"/>
        <end position="309"/>
    </location>
</feature>
<feature type="compositionally biased region" description="Basic and acidic residues" evidence="3">
    <location>
        <begin position="1162"/>
        <end position="1186"/>
    </location>
</feature>
<evidence type="ECO:0000313" key="5">
    <source>
        <dbReference type="Proteomes" id="UP000515153"/>
    </source>
</evidence>
<gene>
    <name evidence="6" type="ORF">PgNI_03765</name>
</gene>
<feature type="region of interest" description="Disordered" evidence="3">
    <location>
        <begin position="345"/>
        <end position="413"/>
    </location>
</feature>
<feature type="region of interest" description="Disordered" evidence="3">
    <location>
        <begin position="197"/>
        <end position="219"/>
    </location>
</feature>
<evidence type="ECO:0000256" key="3">
    <source>
        <dbReference type="SAM" id="MobiDB-lite"/>
    </source>
</evidence>
<evidence type="ECO:0000256" key="2">
    <source>
        <dbReference type="ARBA" id="ARBA00022963"/>
    </source>
</evidence>
<feature type="compositionally biased region" description="Basic and acidic residues" evidence="3">
    <location>
        <begin position="1054"/>
        <end position="1073"/>
    </location>
</feature>
<dbReference type="KEGG" id="pgri:PgNI_03765"/>
<organism evidence="5 6">
    <name type="scientific">Pyricularia grisea</name>
    <name type="common">Crabgrass-specific blast fungus</name>
    <name type="synonym">Magnaporthe grisea</name>
    <dbReference type="NCBI Taxonomy" id="148305"/>
    <lineage>
        <taxon>Eukaryota</taxon>
        <taxon>Fungi</taxon>
        <taxon>Dikarya</taxon>
        <taxon>Ascomycota</taxon>
        <taxon>Pezizomycotina</taxon>
        <taxon>Sordariomycetes</taxon>
        <taxon>Sordariomycetidae</taxon>
        <taxon>Magnaporthales</taxon>
        <taxon>Pyriculariaceae</taxon>
        <taxon>Pyricularia</taxon>
    </lineage>
</organism>
<dbReference type="GO" id="GO:0016042">
    <property type="term" value="P:lipid catabolic process"/>
    <property type="evidence" value="ECO:0007669"/>
    <property type="project" value="UniProtKB-KW"/>
</dbReference>
<feature type="compositionally biased region" description="Polar residues" evidence="3">
    <location>
        <begin position="260"/>
        <end position="287"/>
    </location>
</feature>
<feature type="region of interest" description="Disordered" evidence="3">
    <location>
        <begin position="676"/>
        <end position="756"/>
    </location>
</feature>
<dbReference type="InterPro" id="IPR007751">
    <property type="entry name" value="DUF676_lipase-like"/>
</dbReference>
<accession>A0A6P8BBL2</accession>
<evidence type="ECO:0000259" key="4">
    <source>
        <dbReference type="Pfam" id="PF05057"/>
    </source>
</evidence>
<dbReference type="InterPro" id="IPR029058">
    <property type="entry name" value="AB_hydrolase_fold"/>
</dbReference>
<dbReference type="GeneID" id="41958727"/>
<comment type="similarity">
    <text evidence="1">Belongs to the putative lipase ROG1 family.</text>
</comment>
<evidence type="ECO:0000313" key="6">
    <source>
        <dbReference type="RefSeq" id="XP_030984535.1"/>
    </source>
</evidence>
<keyword evidence="2" id="KW-0443">Lipid metabolism</keyword>
<feature type="region of interest" description="Disordered" evidence="3">
    <location>
        <begin position="460"/>
        <end position="483"/>
    </location>
</feature>
<dbReference type="PANTHER" id="PTHR12482:SF62">
    <property type="entry name" value="LIPASE ROG1-RELATED"/>
    <property type="match status" value="1"/>
</dbReference>
<feature type="region of interest" description="Disordered" evidence="3">
    <location>
        <begin position="1030"/>
        <end position="1297"/>
    </location>
</feature>
<feature type="compositionally biased region" description="Basic and acidic residues" evidence="3">
    <location>
        <begin position="1030"/>
        <end position="1047"/>
    </location>
</feature>
<reference evidence="6" key="2">
    <citation type="submission" date="2019-10" db="EMBL/GenBank/DDBJ databases">
        <authorList>
            <consortium name="NCBI Genome Project"/>
        </authorList>
    </citation>
    <scope>NUCLEOTIDE SEQUENCE</scope>
    <source>
        <strain evidence="6">NI907</strain>
    </source>
</reference>